<feature type="domain" description="B30.2/SPRY" evidence="11">
    <location>
        <begin position="198"/>
        <end position="378"/>
    </location>
</feature>
<dbReference type="SMART" id="SM00184">
    <property type="entry name" value="RING"/>
    <property type="match status" value="1"/>
</dbReference>
<dbReference type="GO" id="GO:0051603">
    <property type="term" value="P:proteolysis involved in protein catabolic process"/>
    <property type="evidence" value="ECO:0007669"/>
    <property type="project" value="TreeGrafter"/>
</dbReference>
<dbReference type="GO" id="GO:0008270">
    <property type="term" value="F:zinc ion binding"/>
    <property type="evidence" value="ECO:0007669"/>
    <property type="project" value="UniProtKB-KW"/>
</dbReference>
<keyword evidence="3" id="KW-0808">Transferase</keyword>
<evidence type="ECO:0000256" key="4">
    <source>
        <dbReference type="ARBA" id="ARBA00022723"/>
    </source>
</evidence>
<dbReference type="Pfam" id="PF25576">
    <property type="entry name" value="TPR_RNF123"/>
    <property type="match status" value="2"/>
</dbReference>
<dbReference type="Proteomes" id="UP000838756">
    <property type="component" value="Unassembled WGS sequence"/>
</dbReference>
<dbReference type="SUPFAM" id="SSF57850">
    <property type="entry name" value="RING/U-box"/>
    <property type="match status" value="1"/>
</dbReference>
<organism evidence="12 13">
    <name type="scientific">Pararge aegeria aegeria</name>
    <dbReference type="NCBI Taxonomy" id="348720"/>
    <lineage>
        <taxon>Eukaryota</taxon>
        <taxon>Metazoa</taxon>
        <taxon>Ecdysozoa</taxon>
        <taxon>Arthropoda</taxon>
        <taxon>Hexapoda</taxon>
        <taxon>Insecta</taxon>
        <taxon>Pterygota</taxon>
        <taxon>Neoptera</taxon>
        <taxon>Endopterygota</taxon>
        <taxon>Lepidoptera</taxon>
        <taxon>Glossata</taxon>
        <taxon>Ditrysia</taxon>
        <taxon>Papilionoidea</taxon>
        <taxon>Nymphalidae</taxon>
        <taxon>Satyrinae</taxon>
        <taxon>Satyrini</taxon>
        <taxon>Parargina</taxon>
        <taxon>Pararge</taxon>
    </lineage>
</organism>
<dbReference type="InterPro" id="IPR057987">
    <property type="entry name" value="TPR_RNF123/RKP"/>
</dbReference>
<dbReference type="PANTHER" id="PTHR13363:SF5">
    <property type="entry name" value="E3 UBIQUITIN-PROTEIN LIGASE RNF123"/>
    <property type="match status" value="1"/>
</dbReference>
<dbReference type="PROSITE" id="PS50188">
    <property type="entry name" value="B302_SPRY"/>
    <property type="match status" value="1"/>
</dbReference>
<keyword evidence="13" id="KW-1185">Reference proteome</keyword>
<dbReference type="Gene3D" id="2.60.120.920">
    <property type="match status" value="1"/>
</dbReference>
<proteinExistence type="predicted"/>
<accession>A0A8S4RJZ7</accession>
<feature type="domain" description="RING-type" evidence="10">
    <location>
        <begin position="1391"/>
        <end position="1429"/>
    </location>
</feature>
<evidence type="ECO:0000256" key="2">
    <source>
        <dbReference type="ARBA" id="ARBA00012483"/>
    </source>
</evidence>
<evidence type="ECO:0000256" key="7">
    <source>
        <dbReference type="ARBA" id="ARBA00022833"/>
    </source>
</evidence>
<dbReference type="InterPro" id="IPR001870">
    <property type="entry name" value="B30.2/SPRY"/>
</dbReference>
<feature type="compositionally biased region" description="Basic and acidic residues" evidence="9">
    <location>
        <begin position="430"/>
        <end position="440"/>
    </location>
</feature>
<dbReference type="InterPro" id="IPR045129">
    <property type="entry name" value="RNF123/RKP/RSPRY1"/>
</dbReference>
<dbReference type="CDD" id="cd16541">
    <property type="entry name" value="RING-HC_RNF123"/>
    <property type="match status" value="1"/>
</dbReference>
<dbReference type="SMART" id="SM00449">
    <property type="entry name" value="SPRY"/>
    <property type="match status" value="1"/>
</dbReference>
<evidence type="ECO:0000256" key="3">
    <source>
        <dbReference type="ARBA" id="ARBA00022679"/>
    </source>
</evidence>
<keyword evidence="7" id="KW-0862">Zinc</keyword>
<evidence type="ECO:0000256" key="5">
    <source>
        <dbReference type="ARBA" id="ARBA00022771"/>
    </source>
</evidence>
<evidence type="ECO:0000256" key="9">
    <source>
        <dbReference type="SAM" id="MobiDB-lite"/>
    </source>
</evidence>
<evidence type="ECO:0000256" key="8">
    <source>
        <dbReference type="PROSITE-ProRule" id="PRU00175"/>
    </source>
</evidence>
<dbReference type="PANTHER" id="PTHR13363">
    <property type="entry name" value="RING FINGER AND SRY DOMAIN-CONTAINING"/>
    <property type="match status" value="1"/>
</dbReference>
<gene>
    <name evidence="12" type="primary">jg11345</name>
    <name evidence="12" type="ORF">PAEG_LOCUS14915</name>
</gene>
<keyword evidence="5 8" id="KW-0863">Zinc-finger</keyword>
<evidence type="ECO:0000259" key="11">
    <source>
        <dbReference type="PROSITE" id="PS50188"/>
    </source>
</evidence>
<dbReference type="SUPFAM" id="SSF49899">
    <property type="entry name" value="Concanavalin A-like lectins/glucanases"/>
    <property type="match status" value="1"/>
</dbReference>
<dbReference type="InterPro" id="IPR003877">
    <property type="entry name" value="SPRY_dom"/>
</dbReference>
<feature type="region of interest" description="Disordered" evidence="9">
    <location>
        <begin position="958"/>
        <end position="979"/>
    </location>
</feature>
<dbReference type="GO" id="GO:0061630">
    <property type="term" value="F:ubiquitin protein ligase activity"/>
    <property type="evidence" value="ECO:0007669"/>
    <property type="project" value="UniProtKB-EC"/>
</dbReference>
<dbReference type="Pfam" id="PF00622">
    <property type="entry name" value="SPRY"/>
    <property type="match status" value="1"/>
</dbReference>
<dbReference type="GO" id="GO:0005737">
    <property type="term" value="C:cytoplasm"/>
    <property type="evidence" value="ECO:0007669"/>
    <property type="project" value="TreeGrafter"/>
</dbReference>
<dbReference type="EC" id="2.3.2.27" evidence="2"/>
<sequence>MLINIENIRMIQINIYHFILLTPNDDFLTFYYYKKMDLFLSTEEITGIFLRDQIKKEEIRGRTTVTGIAERVAKLKWQWPGQIVRRTDGSWGPKVLKWRSVPNEVDRSQQGSPRDCNASEMFARARTGLALFCHQKEKNSVLGQKSVEQPQLVMMNVLRSMFGGCSSSAEKGEVHDTVRRIFGNELVMKDNSDKHNQHTFQNTDASDERPGRIGPKLVVFDALTGTGRLVLVGDERVSVQGLSNFATIRATACVYAGKWMYEVQLGTKGIMQIGWCTSACQFSMDTGVGDTAHSYAYDGGRVRRWNVATSPYGQTWLPGDVIGSCIDMDKGTLEYFRNGQSLGVAFNRVTRGSGLAYFPAVSLAMQEHLYANFGHLPFIFPVEGYAPIQVPPSRECLRAAILLKSLDALIDELEKLSDLKPSVTAKSSKTKSETSKGEEELALRIHSSNSNYSPRASPHSIDLQGEAKKMSNKAFLMSISRLVVEELRPVLRSSYVVVSELLPRFKGALGLKAKDQRSEPSTAEFYQTMKDQKFHGLAQKLLSLHKSRISSVLNLLWIFLEEAALCDILEHCVVRECLLFDLVPPDLNFNLQIEGVYVLCGLMQHQETRHYLAKYVFFNKITFDNFLNVKCPDDAVLRSVIRKPWWQRPTSVQGEADPRIAEKISKLQSTAESDSKLEAQYREDCNKITDAITPLERIQMEFLLMLLDNSDGTNMVPSTRKIFLEKFRRQDLINVLGEDNTFVQSFEPNYNRAGGIDTGVSDMAAGSPGLATLPQVISSIARFMHPPMTPIPNRTTGETALAIKGTRSMMPGAGPIDDRNAYLRLLDGLLALYHGAAIKHAERLCELRDNQLDLADCLHDIEHRILIVTMELQALSDIPTRTEECQKKTELFKVMLKELDRSKSVYEEKLEASALQMSWVIGAVWTKQRQSELARHFAGALHSLRIASDLDYAAHVQTPTSRAATPRTESNTQVGNTSPNTGAEFTESLFAFVPEYHVDAMLELCNTLRLYMHPTINVQQIPEWDELVVSCAAFLCAEFADPRIVLASTRESLVQTLASFATQPQTMRAIERVPLKHFGDREPTVNNLGAKVDAGLMSQCFGPCPSEVVQSRIGDYLKDHPKESAAFLNSLLSQLNWAFSEFFTMMQEVSYNSRYHFHGRPALQYFIVVTADQNTVVKISPFPMGIMDRVEEDAHLEPRQIKLCATCFDLYHGIARALEMTLALFPELLTKPSASNNQNELLLGRTCQILMAVVSRVCVPGGGSSSFVRLINRGLPDTDRMHYYVALAPVAGCLIRMLDPKLADENTDVITYPLPVSVFLGDSGNITENGMQRLQPFTAITIPSTMRVLGDVTLDELAALETVVGRLRSAKDTLALSGSPGSSGAQSDLLCTICYARTADTAFVPCGHHSCRSCIMQHLLNSKQCFFCKAEIDTVREIEPANN</sequence>
<dbReference type="InterPro" id="IPR013320">
    <property type="entry name" value="ConA-like_dom_sf"/>
</dbReference>
<reference evidence="12" key="1">
    <citation type="submission" date="2022-03" db="EMBL/GenBank/DDBJ databases">
        <authorList>
            <person name="Lindestad O."/>
        </authorList>
    </citation>
    <scope>NUCLEOTIDE SEQUENCE</scope>
</reference>
<comment type="catalytic activity">
    <reaction evidence="1">
        <text>S-ubiquitinyl-[E2 ubiquitin-conjugating enzyme]-L-cysteine + [acceptor protein]-L-lysine = [E2 ubiquitin-conjugating enzyme]-L-cysteine + N(6)-ubiquitinyl-[acceptor protein]-L-lysine.</text>
        <dbReference type="EC" id="2.3.2.27"/>
    </reaction>
</comment>
<dbReference type="InterPro" id="IPR043136">
    <property type="entry name" value="B30.2/SPRY_sf"/>
</dbReference>
<dbReference type="OrthoDB" id="258495at2759"/>
<dbReference type="EMBL" id="CAKXAJ010025284">
    <property type="protein sequence ID" value="CAH2237668.1"/>
    <property type="molecule type" value="Genomic_DNA"/>
</dbReference>
<evidence type="ECO:0000313" key="13">
    <source>
        <dbReference type="Proteomes" id="UP000838756"/>
    </source>
</evidence>
<protein>
    <recommendedName>
        <fullName evidence="2">RING-type E3 ubiquitin transferase</fullName>
        <ecNumber evidence="2">2.3.2.27</ecNumber>
    </recommendedName>
</protein>
<dbReference type="InterPro" id="IPR001841">
    <property type="entry name" value="Znf_RING"/>
</dbReference>
<keyword evidence="6" id="KW-0833">Ubl conjugation pathway</keyword>
<dbReference type="PROSITE" id="PS50089">
    <property type="entry name" value="ZF_RING_2"/>
    <property type="match status" value="1"/>
</dbReference>
<comment type="caution">
    <text evidence="12">The sequence shown here is derived from an EMBL/GenBank/DDBJ whole genome shotgun (WGS) entry which is preliminary data.</text>
</comment>
<evidence type="ECO:0000313" key="12">
    <source>
        <dbReference type="EMBL" id="CAH2237668.1"/>
    </source>
</evidence>
<keyword evidence="4" id="KW-0479">Metal-binding</keyword>
<dbReference type="Gene3D" id="3.30.40.10">
    <property type="entry name" value="Zinc/RING finger domain, C3HC4 (zinc finger)"/>
    <property type="match status" value="1"/>
</dbReference>
<dbReference type="FunFam" id="3.30.40.10:FF:000133">
    <property type="entry name" value="E3 ubiquitin-protein ligase RNF123"/>
    <property type="match status" value="1"/>
</dbReference>
<evidence type="ECO:0000259" key="10">
    <source>
        <dbReference type="PROSITE" id="PS50089"/>
    </source>
</evidence>
<feature type="region of interest" description="Disordered" evidence="9">
    <location>
        <begin position="421"/>
        <end position="440"/>
    </location>
</feature>
<evidence type="ECO:0000256" key="6">
    <source>
        <dbReference type="ARBA" id="ARBA00022786"/>
    </source>
</evidence>
<evidence type="ECO:0000256" key="1">
    <source>
        <dbReference type="ARBA" id="ARBA00000900"/>
    </source>
</evidence>
<name>A0A8S4RJZ7_9NEOP</name>
<dbReference type="Pfam" id="PF13920">
    <property type="entry name" value="zf-C3HC4_3"/>
    <property type="match status" value="1"/>
</dbReference>
<dbReference type="GO" id="GO:0016567">
    <property type="term" value="P:protein ubiquitination"/>
    <property type="evidence" value="ECO:0007669"/>
    <property type="project" value="UniProtKB-ARBA"/>
</dbReference>
<dbReference type="InterPro" id="IPR013083">
    <property type="entry name" value="Znf_RING/FYVE/PHD"/>
</dbReference>